<reference evidence="4" key="1">
    <citation type="journal article" date="2019" name="Int. J. Syst. Evol. Microbiol.">
        <title>The Global Catalogue of Microorganisms (GCM) 10K type strain sequencing project: providing services to taxonomists for standard genome sequencing and annotation.</title>
        <authorList>
            <consortium name="The Broad Institute Genomics Platform"/>
            <consortium name="The Broad Institute Genome Sequencing Center for Infectious Disease"/>
            <person name="Wu L."/>
            <person name="Ma J."/>
        </authorList>
    </citation>
    <scope>NUCLEOTIDE SEQUENCE [LARGE SCALE GENOMIC DNA]</scope>
    <source>
        <strain evidence="4">KCTC 33576</strain>
    </source>
</reference>
<name>A0ABW5XBL4_9MICO</name>
<dbReference type="SMART" id="SM00899">
    <property type="entry name" value="FeoA"/>
    <property type="match status" value="1"/>
</dbReference>
<dbReference type="InterPro" id="IPR007167">
    <property type="entry name" value="Fe-transptr_FeoA-like"/>
</dbReference>
<keyword evidence="4" id="KW-1185">Reference proteome</keyword>
<protein>
    <submittedName>
        <fullName evidence="3">Ferrous iron transport protein A</fullName>
    </submittedName>
</protein>
<dbReference type="InterPro" id="IPR038157">
    <property type="entry name" value="FeoA_core_dom"/>
</dbReference>
<gene>
    <name evidence="3" type="ORF">ACFSYH_00830</name>
</gene>
<dbReference type="RefSeq" id="WP_377464542.1">
    <property type="nucleotide sequence ID" value="NZ_JBHUOP010000001.1"/>
</dbReference>
<dbReference type="Proteomes" id="UP001597391">
    <property type="component" value="Unassembled WGS sequence"/>
</dbReference>
<evidence type="ECO:0000259" key="2">
    <source>
        <dbReference type="SMART" id="SM00899"/>
    </source>
</evidence>
<comment type="caution">
    <text evidence="3">The sequence shown here is derived from an EMBL/GenBank/DDBJ whole genome shotgun (WGS) entry which is preliminary data.</text>
</comment>
<accession>A0ABW5XBL4</accession>
<evidence type="ECO:0000256" key="1">
    <source>
        <dbReference type="ARBA" id="ARBA00023004"/>
    </source>
</evidence>
<dbReference type="Gene3D" id="2.30.30.90">
    <property type="match status" value="1"/>
</dbReference>
<evidence type="ECO:0000313" key="3">
    <source>
        <dbReference type="EMBL" id="MFD2839119.1"/>
    </source>
</evidence>
<dbReference type="EMBL" id="JBHUOP010000001">
    <property type="protein sequence ID" value="MFD2839119.1"/>
    <property type="molecule type" value="Genomic_DNA"/>
</dbReference>
<proteinExistence type="predicted"/>
<dbReference type="SUPFAM" id="SSF50037">
    <property type="entry name" value="C-terminal domain of transcriptional repressors"/>
    <property type="match status" value="1"/>
</dbReference>
<keyword evidence="1" id="KW-0408">Iron</keyword>
<dbReference type="InterPro" id="IPR008988">
    <property type="entry name" value="Transcriptional_repressor_C"/>
</dbReference>
<feature type="domain" description="Ferrous iron transporter FeoA-like" evidence="2">
    <location>
        <begin position="1"/>
        <end position="72"/>
    </location>
</feature>
<organism evidence="3 4">
    <name type="scientific">Populibacterium corticicola</name>
    <dbReference type="NCBI Taxonomy" id="1812826"/>
    <lineage>
        <taxon>Bacteria</taxon>
        <taxon>Bacillati</taxon>
        <taxon>Actinomycetota</taxon>
        <taxon>Actinomycetes</taxon>
        <taxon>Micrococcales</taxon>
        <taxon>Jonesiaceae</taxon>
        <taxon>Populibacterium</taxon>
    </lineage>
</organism>
<evidence type="ECO:0000313" key="4">
    <source>
        <dbReference type="Proteomes" id="UP001597391"/>
    </source>
</evidence>
<sequence>MNLVDCPIGARVVVTGMSGGAAQRLRLTELGIRPGDHAQVLLSGFGRRRLVIFGSQRIALAPEIAGMVTVEAVVEGQGTE</sequence>
<dbReference type="Pfam" id="PF04023">
    <property type="entry name" value="FeoA"/>
    <property type="match status" value="1"/>
</dbReference>